<dbReference type="OMA" id="ITYDSHA"/>
<feature type="region of interest" description="Disordered" evidence="9">
    <location>
        <begin position="103"/>
        <end position="273"/>
    </location>
</feature>
<dbReference type="FunCoup" id="A0A7R8Z1G9">
    <property type="interactions" value="2645"/>
</dbReference>
<feature type="zinc finger region" description="C3H1-type" evidence="7">
    <location>
        <begin position="269"/>
        <end position="297"/>
    </location>
</feature>
<dbReference type="InParanoid" id="A0A7R8Z1G9"/>
<dbReference type="Gene3D" id="3.30.70.330">
    <property type="match status" value="2"/>
</dbReference>
<dbReference type="InterPro" id="IPR045137">
    <property type="entry name" value="RBM26/27"/>
</dbReference>
<dbReference type="InterPro" id="IPR000504">
    <property type="entry name" value="RRM_dom"/>
</dbReference>
<evidence type="ECO:0000256" key="8">
    <source>
        <dbReference type="SAM" id="Coils"/>
    </source>
</evidence>
<evidence type="ECO:0000256" key="9">
    <source>
        <dbReference type="SAM" id="MobiDB-lite"/>
    </source>
</evidence>
<dbReference type="SMART" id="SM00360">
    <property type="entry name" value="RRM"/>
    <property type="match status" value="2"/>
</dbReference>
<dbReference type="Pfam" id="PF14605">
    <property type="entry name" value="Nup35_RRM_2"/>
    <property type="match status" value="1"/>
</dbReference>
<feature type="compositionally biased region" description="Polar residues" evidence="9">
    <location>
        <begin position="121"/>
        <end position="139"/>
    </location>
</feature>
<feature type="domain" description="C3H1-type" evidence="10">
    <location>
        <begin position="269"/>
        <end position="297"/>
    </location>
</feature>
<dbReference type="SUPFAM" id="SSF54928">
    <property type="entry name" value="RNA-binding domain, RBD"/>
    <property type="match status" value="2"/>
</dbReference>
<feature type="compositionally biased region" description="Basic residues" evidence="9">
    <location>
        <begin position="229"/>
        <end position="239"/>
    </location>
</feature>
<organism evidence="11 12">
    <name type="scientific">Hermetia illucens</name>
    <name type="common">Black soldier fly</name>
    <dbReference type="NCBI Taxonomy" id="343691"/>
    <lineage>
        <taxon>Eukaryota</taxon>
        <taxon>Metazoa</taxon>
        <taxon>Ecdysozoa</taxon>
        <taxon>Arthropoda</taxon>
        <taxon>Hexapoda</taxon>
        <taxon>Insecta</taxon>
        <taxon>Pterygota</taxon>
        <taxon>Neoptera</taxon>
        <taxon>Endopterygota</taxon>
        <taxon>Diptera</taxon>
        <taxon>Brachycera</taxon>
        <taxon>Stratiomyomorpha</taxon>
        <taxon>Stratiomyidae</taxon>
        <taxon>Hermetiinae</taxon>
        <taxon>Hermetia</taxon>
    </lineage>
</organism>
<evidence type="ECO:0000256" key="7">
    <source>
        <dbReference type="PROSITE-ProRule" id="PRU00723"/>
    </source>
</evidence>
<dbReference type="PANTHER" id="PTHR14398">
    <property type="entry name" value="RNA RECOGNITION RRM/RNP DOMAIN"/>
    <property type="match status" value="1"/>
</dbReference>
<dbReference type="GO" id="GO:0008270">
    <property type="term" value="F:zinc ion binding"/>
    <property type="evidence" value="ECO:0007669"/>
    <property type="project" value="UniProtKB-KW"/>
</dbReference>
<dbReference type="CDD" id="cd12257">
    <property type="entry name" value="RRM1_RBM26_like"/>
    <property type="match status" value="1"/>
</dbReference>
<evidence type="ECO:0000256" key="2">
    <source>
        <dbReference type="ARBA" id="ARBA00022771"/>
    </source>
</evidence>
<sequence length="882" mass="98314">MIINNPEALKGWLSEVLAPLCEAEPIALARYVFALLKKDKPVKELKKSMTEQLDVFLGSETKPFLDRLFSAISSEEYLNQLPVTKNAIDAEVPPMPEAMEVKHEKECTPPLYDNKAKETTTKSAEITSNVSPDETQTPAADTVLPVGTIQNSPTKTSDKENQPRESRRRRVSLRSRSRSRSRSGERSRRSRSRDRRVNEKRVFRNKSPPPGERRRPERRVAERSPRPIGKNRTKSHSASRSRSGSPEHRKISRSSSPPASENNNINNGTNKRQRCRDFDEKGYCVRGETCPWDHGVNPVVLEGINNPTLIGMPSHLREYNPDAPELWNRSSAFQGARGPFPHKSGVVVPGNYTRPPGAGFRPTTAAFSFPINPAATPLQRELISVPVVDANAGGDVSASQSKRRYEPEDTVAVAEGPTKRKLPINSRLGPRVGPQQNCTLELRKIPRGMNTITHLNNHFSKFGKIVNIQISYEGDPEAATVTFSTHAEANVAYRSTEAVLNNRFIKVFWHSPGSTENPIVTTPKEDIVANGRKQSQYHLNNVVPAVPTTATESAKIINAAISSAGSTATSTAPTTVSSAMTPTAPAPGPVRLKTNRSITLPTTAIIRKKQEDHIKTAVQLAHGLHKRKHELLREYLKEMKAAVDLVEKTDPSDPARAKKLTTIKDLQVVIDKLRKEIATEQVQLSAQIQNQPPVKKTKEQQKKELLDLELELIAQQQEGNDTTAIQKRLEELQRSLGISSSSSTSHKTHFGRNMRVRNTVSTCVDRRPTTLLISGFDSEDSDLLLGHFKHFGEITKHEVDRSAPQLTISYATRLNAEQAVLRGRVFKEKRLQIAWAPTQNKVDNTASDSTTNKMSTESVPDNRLEDEEEEEDAESEDRSWRR</sequence>
<feature type="compositionally biased region" description="Basic and acidic residues" evidence="9">
    <location>
        <begin position="211"/>
        <end position="225"/>
    </location>
</feature>
<evidence type="ECO:0000256" key="6">
    <source>
        <dbReference type="ARBA" id="ARBA00043866"/>
    </source>
</evidence>
<dbReference type="OrthoDB" id="443401at2759"/>
<feature type="region of interest" description="Disordered" evidence="9">
    <location>
        <begin position="567"/>
        <end position="593"/>
    </location>
</feature>
<dbReference type="EMBL" id="LR899014">
    <property type="protein sequence ID" value="CAD7093514.1"/>
    <property type="molecule type" value="Genomic_DNA"/>
</dbReference>
<dbReference type="InterPro" id="IPR002483">
    <property type="entry name" value="PWI_dom"/>
</dbReference>
<feature type="region of interest" description="Disordered" evidence="9">
    <location>
        <begin position="842"/>
        <end position="882"/>
    </location>
</feature>
<feature type="compositionally biased region" description="Basic and acidic residues" evidence="9">
    <location>
        <begin position="156"/>
        <end position="165"/>
    </location>
</feature>
<dbReference type="FunFam" id="3.30.70.330:FF:000330">
    <property type="entry name" value="RNA-binding motif protein 26"/>
    <property type="match status" value="1"/>
</dbReference>
<evidence type="ECO:0000313" key="12">
    <source>
        <dbReference type="Proteomes" id="UP000594454"/>
    </source>
</evidence>
<feature type="compositionally biased region" description="Basic residues" evidence="9">
    <location>
        <begin position="166"/>
        <end position="181"/>
    </location>
</feature>
<dbReference type="GO" id="GO:0003723">
    <property type="term" value="F:RNA binding"/>
    <property type="evidence" value="ECO:0007669"/>
    <property type="project" value="UniProtKB-KW"/>
</dbReference>
<feature type="coiled-coil region" evidence="8">
    <location>
        <begin position="663"/>
        <end position="718"/>
    </location>
</feature>
<accession>A0A7R8Z1G9</accession>
<dbReference type="Pfam" id="PF01480">
    <property type="entry name" value="PWI"/>
    <property type="match status" value="1"/>
</dbReference>
<evidence type="ECO:0000256" key="1">
    <source>
        <dbReference type="ARBA" id="ARBA00022723"/>
    </source>
</evidence>
<dbReference type="InterPro" id="IPR035979">
    <property type="entry name" value="RBD_domain_sf"/>
</dbReference>
<evidence type="ECO:0000256" key="4">
    <source>
        <dbReference type="ARBA" id="ARBA00022884"/>
    </source>
</evidence>
<keyword evidence="12" id="KW-1185">Reference proteome</keyword>
<proteinExistence type="predicted"/>
<dbReference type="AlphaFoldDB" id="A0A7R8Z1G9"/>
<keyword evidence="3 7" id="KW-0862">Zinc</keyword>
<feature type="compositionally biased region" description="Polar residues" evidence="9">
    <location>
        <begin position="253"/>
        <end position="270"/>
    </location>
</feature>
<evidence type="ECO:0000313" key="11">
    <source>
        <dbReference type="EMBL" id="CAD7093514.1"/>
    </source>
</evidence>
<keyword evidence="2 7" id="KW-0863">Zinc-finger</keyword>
<dbReference type="PROSITE" id="PS50103">
    <property type="entry name" value="ZF_C3H1"/>
    <property type="match status" value="1"/>
</dbReference>
<feature type="compositionally biased region" description="Low complexity" evidence="9">
    <location>
        <begin position="567"/>
        <end position="583"/>
    </location>
</feature>
<dbReference type="InterPro" id="IPR000571">
    <property type="entry name" value="Znf_CCCH"/>
</dbReference>
<reference evidence="11 12" key="1">
    <citation type="submission" date="2020-11" db="EMBL/GenBank/DDBJ databases">
        <authorList>
            <person name="Wallbank WR R."/>
            <person name="Pardo Diaz C."/>
            <person name="Kozak K."/>
            <person name="Martin S."/>
            <person name="Jiggins C."/>
            <person name="Moest M."/>
            <person name="Warren A I."/>
            <person name="Generalovic N T."/>
            <person name="Byers J.R.P. K."/>
            <person name="Montejo-Kovacevich G."/>
            <person name="Yen C E."/>
        </authorList>
    </citation>
    <scope>NUCLEOTIDE SEQUENCE [LARGE SCALE GENOMIC DNA]</scope>
</reference>
<feature type="compositionally biased region" description="Acidic residues" evidence="9">
    <location>
        <begin position="864"/>
        <end position="875"/>
    </location>
</feature>
<evidence type="ECO:0000256" key="3">
    <source>
        <dbReference type="ARBA" id="ARBA00022833"/>
    </source>
</evidence>
<evidence type="ECO:0000256" key="5">
    <source>
        <dbReference type="ARBA" id="ARBA00023054"/>
    </source>
</evidence>
<protein>
    <recommendedName>
        <fullName evidence="10">C3H1-type domain-containing protein</fullName>
    </recommendedName>
</protein>
<dbReference type="PANTHER" id="PTHR14398:SF0">
    <property type="entry name" value="ZINC FINGER PROTEIN SWM"/>
    <property type="match status" value="1"/>
</dbReference>
<dbReference type="InterPro" id="IPR012677">
    <property type="entry name" value="Nucleotide-bd_a/b_plait_sf"/>
</dbReference>
<keyword evidence="1 7" id="KW-0479">Metal-binding</keyword>
<comment type="function">
    <text evidence="6">May be involved in the turnover of nuclear polyadenylated (pA+) RNA.</text>
</comment>
<keyword evidence="4" id="KW-0694">RNA-binding</keyword>
<dbReference type="Proteomes" id="UP000594454">
    <property type="component" value="Chromosome 6"/>
</dbReference>
<feature type="compositionally biased region" description="Polar residues" evidence="9">
    <location>
        <begin position="842"/>
        <end position="859"/>
    </location>
</feature>
<evidence type="ECO:0000259" key="10">
    <source>
        <dbReference type="PROSITE" id="PS50103"/>
    </source>
</evidence>
<gene>
    <name evidence="11" type="ORF">HERILL_LOCUS15791</name>
</gene>
<dbReference type="GO" id="GO:0005634">
    <property type="term" value="C:nucleus"/>
    <property type="evidence" value="ECO:0007669"/>
    <property type="project" value="TreeGrafter"/>
</dbReference>
<keyword evidence="5 8" id="KW-0175">Coiled coil</keyword>
<name>A0A7R8Z1G9_HERIL</name>